<dbReference type="Gene3D" id="1.10.10.1150">
    <property type="entry name" value="Coenzyme PQQ synthesis protein D (PqqD)"/>
    <property type="match status" value="1"/>
</dbReference>
<dbReference type="Proteomes" id="UP001139646">
    <property type="component" value="Unassembled WGS sequence"/>
</dbReference>
<dbReference type="EMBL" id="JAKKSL010000005">
    <property type="protein sequence ID" value="MCI2285440.1"/>
    <property type="molecule type" value="Genomic_DNA"/>
</dbReference>
<dbReference type="Pfam" id="PF05402">
    <property type="entry name" value="PqqD"/>
    <property type="match status" value="1"/>
</dbReference>
<protein>
    <submittedName>
        <fullName evidence="1">PqqD family protein</fullName>
    </submittedName>
</protein>
<evidence type="ECO:0000313" key="2">
    <source>
        <dbReference type="Proteomes" id="UP001139646"/>
    </source>
</evidence>
<dbReference type="InterPro" id="IPR041881">
    <property type="entry name" value="PqqD_sf"/>
</dbReference>
<name>A0ABS9X5D0_9GAMM</name>
<reference evidence="1" key="1">
    <citation type="submission" date="2022-01" db="EMBL/GenBank/DDBJ databases">
        <title>Colwellia maritima, isolated from seawater.</title>
        <authorList>
            <person name="Kristyanto S."/>
            <person name="Jung J."/>
            <person name="Jeon C.O."/>
        </authorList>
    </citation>
    <scope>NUCLEOTIDE SEQUENCE</scope>
    <source>
        <strain evidence="1">MSW7</strain>
    </source>
</reference>
<dbReference type="InterPro" id="IPR008792">
    <property type="entry name" value="PQQD"/>
</dbReference>
<proteinExistence type="predicted"/>
<organism evidence="1 2">
    <name type="scientific">Colwellia maritima</name>
    <dbReference type="NCBI Taxonomy" id="2912588"/>
    <lineage>
        <taxon>Bacteria</taxon>
        <taxon>Pseudomonadati</taxon>
        <taxon>Pseudomonadota</taxon>
        <taxon>Gammaproteobacteria</taxon>
        <taxon>Alteromonadales</taxon>
        <taxon>Colwelliaceae</taxon>
        <taxon>Colwellia</taxon>
    </lineage>
</organism>
<gene>
    <name evidence="1" type="ORF">L3081_21175</name>
</gene>
<keyword evidence="2" id="KW-1185">Reference proteome</keyword>
<accession>A0ABS9X5D0</accession>
<sequence length="93" mass="10407">MSEVSYQLAENVLFQKVADETVILEPNTGEYFTLNAIGTFMVELFQAGHTQTEVINAVLEKYQAEQAEVTQDINELVTQMLKQGLLIIAEPQS</sequence>
<evidence type="ECO:0000313" key="1">
    <source>
        <dbReference type="EMBL" id="MCI2285440.1"/>
    </source>
</evidence>
<dbReference type="RefSeq" id="WP_242288323.1">
    <property type="nucleotide sequence ID" value="NZ_JAKKSL010000005.1"/>
</dbReference>
<comment type="caution">
    <text evidence="1">The sequence shown here is derived from an EMBL/GenBank/DDBJ whole genome shotgun (WGS) entry which is preliminary data.</text>
</comment>